<sequence length="423" mass="46124">MYVPDNQHTIEQLTYLELKNILLNFIIIIVAILLAGYLAFSRRLSKSLSWKATVTPLASIMGSGFLVSAPLLGGIVGNLAVVCMALLLVLAYAVGGAIRFNIRYFEPIENEGHDAVQTIAFLSRVVLTGAYFISVTYYLQLLAAFLLNAIGIKNLFVAHYITSGLLLIIGGIGIWRGLKMLEGLEKYAVALNLGMIGALLVGLTIYNTNLLMGGTWALPAISSDINLHDIRVLLGLLIVVQGFETSRYLGDEHPAEQRIATMRTAQLLSAAIYLVFIGLATVLFHDGLGTDVTAIISMTKPVAIVLPILLSVAAIGSQFSAAVADNEGASGLIEDITHHKLPMRYAYFLILVITIMLTWETDVNGIIAYASRAFALFYMLQCVVAFIVAWQVKDIPQRRLRLTTFAFLTLMCLCIFAFGLPSE</sequence>
<dbReference type="EMBL" id="UOGL01000654">
    <property type="protein sequence ID" value="VAX42395.1"/>
    <property type="molecule type" value="Genomic_DNA"/>
</dbReference>
<organism evidence="2">
    <name type="scientific">hydrothermal vent metagenome</name>
    <dbReference type="NCBI Taxonomy" id="652676"/>
    <lineage>
        <taxon>unclassified sequences</taxon>
        <taxon>metagenomes</taxon>
        <taxon>ecological metagenomes</taxon>
    </lineage>
</organism>
<feature type="transmembrane region" description="Helical" evidence="1">
    <location>
        <begin position="304"/>
        <end position="324"/>
    </location>
</feature>
<name>A0A3B1E718_9ZZZZ</name>
<reference evidence="2" key="1">
    <citation type="submission" date="2018-06" db="EMBL/GenBank/DDBJ databases">
        <authorList>
            <person name="Zhirakovskaya E."/>
        </authorList>
    </citation>
    <scope>NUCLEOTIDE SEQUENCE</scope>
</reference>
<dbReference type="Gene3D" id="1.20.1740.10">
    <property type="entry name" value="Amino acid/polyamine transporter I"/>
    <property type="match status" value="1"/>
</dbReference>
<feature type="transmembrane region" description="Helical" evidence="1">
    <location>
        <begin position="367"/>
        <end position="390"/>
    </location>
</feature>
<proteinExistence type="predicted"/>
<evidence type="ECO:0000313" key="2">
    <source>
        <dbReference type="EMBL" id="VAX42395.1"/>
    </source>
</evidence>
<dbReference type="AlphaFoldDB" id="A0A3B1E718"/>
<feature type="transmembrane region" description="Helical" evidence="1">
    <location>
        <begin position="402"/>
        <end position="420"/>
    </location>
</feature>
<keyword evidence="1" id="KW-0812">Transmembrane</keyword>
<feature type="transmembrane region" description="Helical" evidence="1">
    <location>
        <begin position="21"/>
        <end position="40"/>
    </location>
</feature>
<feature type="transmembrane region" description="Helical" evidence="1">
    <location>
        <begin position="345"/>
        <end position="361"/>
    </location>
</feature>
<keyword evidence="1" id="KW-0472">Membrane</keyword>
<evidence type="ECO:0000256" key="1">
    <source>
        <dbReference type="SAM" id="Phobius"/>
    </source>
</evidence>
<feature type="transmembrane region" description="Helical" evidence="1">
    <location>
        <begin position="52"/>
        <end position="73"/>
    </location>
</feature>
<accession>A0A3B1E718</accession>
<protein>
    <submittedName>
        <fullName evidence="2">Uncharacterized protein</fullName>
    </submittedName>
</protein>
<keyword evidence="1" id="KW-1133">Transmembrane helix</keyword>
<feature type="transmembrane region" description="Helical" evidence="1">
    <location>
        <begin position="187"/>
        <end position="205"/>
    </location>
</feature>
<gene>
    <name evidence="2" type="ORF">MNBD_PLANCTO02-2139</name>
</gene>
<feature type="transmembrane region" description="Helical" evidence="1">
    <location>
        <begin position="121"/>
        <end position="150"/>
    </location>
</feature>
<feature type="transmembrane region" description="Helical" evidence="1">
    <location>
        <begin position="79"/>
        <end position="100"/>
    </location>
</feature>
<feature type="transmembrane region" description="Helical" evidence="1">
    <location>
        <begin position="264"/>
        <end position="284"/>
    </location>
</feature>
<feature type="transmembrane region" description="Helical" evidence="1">
    <location>
        <begin position="156"/>
        <end position="175"/>
    </location>
</feature>